<comment type="caution">
    <text evidence="2">The sequence shown here is derived from an EMBL/GenBank/DDBJ whole genome shotgun (WGS) entry which is preliminary data.</text>
</comment>
<evidence type="ECO:0000313" key="2">
    <source>
        <dbReference type="EMBL" id="RKR03736.1"/>
    </source>
</evidence>
<sequence>MNLYHSVVHSELLPGGVANMAHLGEAVPFDRELLHKRLHGKIDARLVMLAAPAPQLYAACLSEGMDSDGAHEWVQTRIKEVLDLFRRARRQALILPAEVCWLRPNIVATAVSAYFEGRMQPAFRIRANEQPVSDPTHLLFRLIGAAAVEVSPVLKRLDEELRGCMGRLDFDSDILARDVDVALAGLSDMAKRAASPSHHLAGVDEGPLTALDAQRELVSELQDALLACQSEMEWSHRQASRKGGELKRRQAGSEGEMGLGAFVALKAQVSDLESKLEWAQRDAEMLRDALDQMRNSTSWKVTAPLRRLRGGSATDVGGE</sequence>
<organism evidence="2 3">
    <name type="scientific">Maricaulis maris</name>
    <dbReference type="NCBI Taxonomy" id="74318"/>
    <lineage>
        <taxon>Bacteria</taxon>
        <taxon>Pseudomonadati</taxon>
        <taxon>Pseudomonadota</taxon>
        <taxon>Alphaproteobacteria</taxon>
        <taxon>Maricaulales</taxon>
        <taxon>Maricaulaceae</taxon>
        <taxon>Maricaulis</taxon>
    </lineage>
</organism>
<proteinExistence type="predicted"/>
<dbReference type="AlphaFoldDB" id="A0A495DLB8"/>
<evidence type="ECO:0000256" key="1">
    <source>
        <dbReference type="SAM" id="Coils"/>
    </source>
</evidence>
<gene>
    <name evidence="2" type="ORF">C7435_0174</name>
</gene>
<protein>
    <submittedName>
        <fullName evidence="2">Uncharacterized protein</fullName>
    </submittedName>
</protein>
<dbReference type="Proteomes" id="UP000273675">
    <property type="component" value="Unassembled WGS sequence"/>
</dbReference>
<dbReference type="EMBL" id="RBIM01000001">
    <property type="protein sequence ID" value="RKR03736.1"/>
    <property type="molecule type" value="Genomic_DNA"/>
</dbReference>
<feature type="coiled-coil region" evidence="1">
    <location>
        <begin position="262"/>
        <end position="296"/>
    </location>
</feature>
<evidence type="ECO:0000313" key="3">
    <source>
        <dbReference type="Proteomes" id="UP000273675"/>
    </source>
</evidence>
<accession>A0A495DLB8</accession>
<name>A0A495DLB8_9PROT</name>
<reference evidence="2 3" key="1">
    <citation type="submission" date="2018-10" db="EMBL/GenBank/DDBJ databases">
        <title>Genomic Encyclopedia of Type Strains, Phase IV (KMG-IV): sequencing the most valuable type-strain genomes for metagenomic binning, comparative biology and taxonomic classification.</title>
        <authorList>
            <person name="Goeker M."/>
        </authorList>
    </citation>
    <scope>NUCLEOTIDE SEQUENCE [LARGE SCALE GENOMIC DNA]</scope>
    <source>
        <strain evidence="2 3">DSM 4734</strain>
    </source>
</reference>
<keyword evidence="1" id="KW-0175">Coiled coil</keyword>